<protein>
    <submittedName>
        <fullName evidence="2">Uncharacterized protein</fullName>
    </submittedName>
</protein>
<dbReference type="Proteomes" id="UP000305948">
    <property type="component" value="Unassembled WGS sequence"/>
</dbReference>
<dbReference type="AlphaFoldDB" id="A0A5C3NAR8"/>
<evidence type="ECO:0000313" key="2">
    <source>
        <dbReference type="EMBL" id="TFK50931.1"/>
    </source>
</evidence>
<dbReference type="OrthoDB" id="2607755at2759"/>
<keyword evidence="1" id="KW-0812">Transmembrane</keyword>
<organism evidence="2 3">
    <name type="scientific">Heliocybe sulcata</name>
    <dbReference type="NCBI Taxonomy" id="5364"/>
    <lineage>
        <taxon>Eukaryota</taxon>
        <taxon>Fungi</taxon>
        <taxon>Dikarya</taxon>
        <taxon>Basidiomycota</taxon>
        <taxon>Agaricomycotina</taxon>
        <taxon>Agaricomycetes</taxon>
        <taxon>Gloeophyllales</taxon>
        <taxon>Gloeophyllaceae</taxon>
        <taxon>Heliocybe</taxon>
    </lineage>
</organism>
<evidence type="ECO:0000313" key="3">
    <source>
        <dbReference type="Proteomes" id="UP000305948"/>
    </source>
</evidence>
<dbReference type="EMBL" id="ML213512">
    <property type="protein sequence ID" value="TFK50931.1"/>
    <property type="molecule type" value="Genomic_DNA"/>
</dbReference>
<keyword evidence="1" id="KW-1133">Transmembrane helix</keyword>
<evidence type="ECO:0000256" key="1">
    <source>
        <dbReference type="SAM" id="Phobius"/>
    </source>
</evidence>
<sequence length="232" mass="26004">MTTWAAIRSLPRHLLFGPRNTVLLDAAWKNHIVYEGKPVWWARWTWALIGMDLFLVSSMGEMTWNHWTRLEDSDDSSSDVKRKNYVLRPAWQRFGVGVGQFALGVGLAIALVRLRGKAIRKLYIVPAKRSSRSTASGTPKNSQVLIQTPVQSSTSCLRMTLADCTLSPGRDLSEVILRVRGRDSEFWMEMKGAKIRGKEMPLEEANDALWEAFSGKKSLTLGGWKSGPILGS</sequence>
<name>A0A5C3NAR8_9AGAM</name>
<keyword evidence="1" id="KW-0472">Membrane</keyword>
<feature type="transmembrane region" description="Helical" evidence="1">
    <location>
        <begin position="90"/>
        <end position="112"/>
    </location>
</feature>
<keyword evidence="3" id="KW-1185">Reference proteome</keyword>
<proteinExistence type="predicted"/>
<reference evidence="2 3" key="1">
    <citation type="journal article" date="2019" name="Nat. Ecol. Evol.">
        <title>Megaphylogeny resolves global patterns of mushroom evolution.</title>
        <authorList>
            <person name="Varga T."/>
            <person name="Krizsan K."/>
            <person name="Foldi C."/>
            <person name="Dima B."/>
            <person name="Sanchez-Garcia M."/>
            <person name="Sanchez-Ramirez S."/>
            <person name="Szollosi G.J."/>
            <person name="Szarkandi J.G."/>
            <person name="Papp V."/>
            <person name="Albert L."/>
            <person name="Andreopoulos W."/>
            <person name="Angelini C."/>
            <person name="Antonin V."/>
            <person name="Barry K.W."/>
            <person name="Bougher N.L."/>
            <person name="Buchanan P."/>
            <person name="Buyck B."/>
            <person name="Bense V."/>
            <person name="Catcheside P."/>
            <person name="Chovatia M."/>
            <person name="Cooper J."/>
            <person name="Damon W."/>
            <person name="Desjardin D."/>
            <person name="Finy P."/>
            <person name="Geml J."/>
            <person name="Haridas S."/>
            <person name="Hughes K."/>
            <person name="Justo A."/>
            <person name="Karasinski D."/>
            <person name="Kautmanova I."/>
            <person name="Kiss B."/>
            <person name="Kocsube S."/>
            <person name="Kotiranta H."/>
            <person name="LaButti K.M."/>
            <person name="Lechner B.E."/>
            <person name="Liimatainen K."/>
            <person name="Lipzen A."/>
            <person name="Lukacs Z."/>
            <person name="Mihaltcheva S."/>
            <person name="Morgado L.N."/>
            <person name="Niskanen T."/>
            <person name="Noordeloos M.E."/>
            <person name="Ohm R.A."/>
            <person name="Ortiz-Santana B."/>
            <person name="Ovrebo C."/>
            <person name="Racz N."/>
            <person name="Riley R."/>
            <person name="Savchenko A."/>
            <person name="Shiryaev A."/>
            <person name="Soop K."/>
            <person name="Spirin V."/>
            <person name="Szebenyi C."/>
            <person name="Tomsovsky M."/>
            <person name="Tulloss R.E."/>
            <person name="Uehling J."/>
            <person name="Grigoriev I.V."/>
            <person name="Vagvolgyi C."/>
            <person name="Papp T."/>
            <person name="Martin F.M."/>
            <person name="Miettinen O."/>
            <person name="Hibbett D.S."/>
            <person name="Nagy L.G."/>
        </authorList>
    </citation>
    <scope>NUCLEOTIDE SEQUENCE [LARGE SCALE GENOMIC DNA]</scope>
    <source>
        <strain evidence="2 3">OMC1185</strain>
    </source>
</reference>
<gene>
    <name evidence="2" type="ORF">OE88DRAFT_1630663</name>
</gene>
<accession>A0A5C3NAR8</accession>